<keyword evidence="3 7" id="KW-0227">DNA damage</keyword>
<dbReference type="Gene3D" id="2.40.50.140">
    <property type="entry name" value="Nucleic acid-binding proteins"/>
    <property type="match status" value="1"/>
</dbReference>
<dbReference type="PANTHER" id="PTHR33991:SF1">
    <property type="entry name" value="DNA REPAIR PROTEIN RECO"/>
    <property type="match status" value="1"/>
</dbReference>
<keyword evidence="5 7" id="KW-0234">DNA repair</keyword>
<evidence type="ECO:0000256" key="7">
    <source>
        <dbReference type="HAMAP-Rule" id="MF_00201"/>
    </source>
</evidence>
<dbReference type="HAMAP" id="MF_00201">
    <property type="entry name" value="RecO"/>
    <property type="match status" value="1"/>
</dbReference>
<evidence type="ECO:0000259" key="9">
    <source>
        <dbReference type="Pfam" id="PF11967"/>
    </source>
</evidence>
<gene>
    <name evidence="7" type="primary">recO</name>
    <name evidence="10" type="ORF">DRB17_00790</name>
</gene>
<comment type="caution">
    <text evidence="10">The sequence shown here is derived from an EMBL/GenBank/DDBJ whole genome shotgun (WGS) entry which is preliminary data.</text>
</comment>
<comment type="function">
    <text evidence="7">Involved in DNA repair and RecF pathway recombination.</text>
</comment>
<evidence type="ECO:0000256" key="5">
    <source>
        <dbReference type="ARBA" id="ARBA00023204"/>
    </source>
</evidence>
<keyword evidence="4 7" id="KW-0233">DNA recombination</keyword>
<evidence type="ECO:0000256" key="2">
    <source>
        <dbReference type="ARBA" id="ARBA00021310"/>
    </source>
</evidence>
<dbReference type="Pfam" id="PF02565">
    <property type="entry name" value="RecO_C"/>
    <property type="match status" value="1"/>
</dbReference>
<dbReference type="EMBL" id="QPMH01000001">
    <property type="protein sequence ID" value="RDD63945.1"/>
    <property type="molecule type" value="Genomic_DNA"/>
</dbReference>
<dbReference type="InterPro" id="IPR012340">
    <property type="entry name" value="NA-bd_OB-fold"/>
</dbReference>
<dbReference type="NCBIfam" id="TIGR00613">
    <property type="entry name" value="reco"/>
    <property type="match status" value="1"/>
</dbReference>
<dbReference type="Gene3D" id="1.20.1440.120">
    <property type="entry name" value="Recombination protein O, C-terminal domain"/>
    <property type="match status" value="1"/>
</dbReference>
<feature type="domain" description="DNA replication/recombination mediator RecO N-terminal" evidence="9">
    <location>
        <begin position="1"/>
        <end position="74"/>
    </location>
</feature>
<accession>A0A369THS5</accession>
<dbReference type="Pfam" id="PF11967">
    <property type="entry name" value="RecO_N"/>
    <property type="match status" value="1"/>
</dbReference>
<dbReference type="SUPFAM" id="SSF57863">
    <property type="entry name" value="ArfGap/RecO-like zinc finger"/>
    <property type="match status" value="1"/>
</dbReference>
<protein>
    <recommendedName>
        <fullName evidence="2 7">DNA repair protein RecO</fullName>
    </recommendedName>
    <alternativeName>
        <fullName evidence="6 7">Recombination protein O</fullName>
    </alternativeName>
</protein>
<dbReference type="InterPro" id="IPR022572">
    <property type="entry name" value="DNA_rep/recomb_RecO_N"/>
</dbReference>
<evidence type="ECO:0000256" key="1">
    <source>
        <dbReference type="ARBA" id="ARBA00007452"/>
    </source>
</evidence>
<evidence type="ECO:0000256" key="3">
    <source>
        <dbReference type="ARBA" id="ARBA00022763"/>
    </source>
</evidence>
<feature type="region of interest" description="Disordered" evidence="8">
    <location>
        <begin position="236"/>
        <end position="262"/>
    </location>
</feature>
<dbReference type="GO" id="GO:0043590">
    <property type="term" value="C:bacterial nucleoid"/>
    <property type="evidence" value="ECO:0007669"/>
    <property type="project" value="TreeGrafter"/>
</dbReference>
<evidence type="ECO:0000313" key="10">
    <source>
        <dbReference type="EMBL" id="RDD63945.1"/>
    </source>
</evidence>
<evidence type="ECO:0000256" key="8">
    <source>
        <dbReference type="SAM" id="MobiDB-lite"/>
    </source>
</evidence>
<proteinExistence type="inferred from homology"/>
<reference evidence="10 11" key="1">
    <citation type="submission" date="2018-07" db="EMBL/GenBank/DDBJ databases">
        <title>Venubactetium sediminum gen. nov., sp. nov., isolated from a marine solar saltern.</title>
        <authorList>
            <person name="Wang S."/>
        </authorList>
    </citation>
    <scope>NUCLEOTIDE SEQUENCE [LARGE SCALE GENOMIC DNA]</scope>
    <source>
        <strain evidence="10 11">WD2A32</strain>
    </source>
</reference>
<name>A0A369THS5_9PROT</name>
<evidence type="ECO:0000256" key="4">
    <source>
        <dbReference type="ARBA" id="ARBA00023172"/>
    </source>
</evidence>
<evidence type="ECO:0000256" key="6">
    <source>
        <dbReference type="ARBA" id="ARBA00033409"/>
    </source>
</evidence>
<evidence type="ECO:0000313" key="11">
    <source>
        <dbReference type="Proteomes" id="UP000253941"/>
    </source>
</evidence>
<dbReference type="Proteomes" id="UP000253941">
    <property type="component" value="Unassembled WGS sequence"/>
</dbReference>
<dbReference type="GO" id="GO:0006302">
    <property type="term" value="P:double-strand break repair"/>
    <property type="evidence" value="ECO:0007669"/>
    <property type="project" value="TreeGrafter"/>
</dbReference>
<dbReference type="InterPro" id="IPR037278">
    <property type="entry name" value="ARFGAP/RecO"/>
</dbReference>
<organism evidence="10 11">
    <name type="scientific">Ferruginivarius sediminum</name>
    <dbReference type="NCBI Taxonomy" id="2661937"/>
    <lineage>
        <taxon>Bacteria</taxon>
        <taxon>Pseudomonadati</taxon>
        <taxon>Pseudomonadota</taxon>
        <taxon>Alphaproteobacteria</taxon>
        <taxon>Rhodospirillales</taxon>
        <taxon>Rhodospirillaceae</taxon>
        <taxon>Ferruginivarius</taxon>
    </lineage>
</organism>
<dbReference type="AlphaFoldDB" id="A0A369THS5"/>
<dbReference type="InterPro" id="IPR042242">
    <property type="entry name" value="RecO_C"/>
</dbReference>
<sequence length="262" mass="28077">MEWQDDGIVLSSTPHGEDATVVHLLTREHGHHAGLVRGGQSRRAQGTYQPGNLVQASWRARLADHLGQYSCEVVETPIARLMDRPDRLVALSAMAAVAQHALPEREAHPAAFEGTQALLAALEGEHWAEAYVHWEMFLLGELGFALDLSCCAGGGNDRLAYVSPRTGRAVSLSAGEPYRNKLLALPGFLVGYGGGGTGEVAQGLRLTGFFLGRHIFHPADRDLPAARHRLAERFERALGEGSGSKAGSDGETDSVDRPAGMD</sequence>
<dbReference type="GO" id="GO:0006310">
    <property type="term" value="P:DNA recombination"/>
    <property type="evidence" value="ECO:0007669"/>
    <property type="project" value="UniProtKB-UniRule"/>
</dbReference>
<keyword evidence="11" id="KW-1185">Reference proteome</keyword>
<comment type="similarity">
    <text evidence="1 7">Belongs to the RecO family.</text>
</comment>
<dbReference type="InterPro" id="IPR003717">
    <property type="entry name" value="RecO"/>
</dbReference>
<dbReference type="PANTHER" id="PTHR33991">
    <property type="entry name" value="DNA REPAIR PROTEIN RECO"/>
    <property type="match status" value="1"/>
</dbReference>
<dbReference type="SUPFAM" id="SSF50249">
    <property type="entry name" value="Nucleic acid-binding proteins"/>
    <property type="match status" value="1"/>
</dbReference>